<dbReference type="GO" id="GO:0016491">
    <property type="term" value="F:oxidoreductase activity"/>
    <property type="evidence" value="ECO:0007669"/>
    <property type="project" value="InterPro"/>
</dbReference>
<dbReference type="InterPro" id="IPR016161">
    <property type="entry name" value="Ald_DH/histidinol_DH"/>
</dbReference>
<comment type="caution">
    <text evidence="2">The sequence shown here is derived from an EMBL/GenBank/DDBJ whole genome shotgun (WGS) entry which is preliminary data.</text>
</comment>
<feature type="domain" description="Aldehyde dehydrogenase" evidence="1">
    <location>
        <begin position="61"/>
        <end position="167"/>
    </location>
</feature>
<dbReference type="EMBL" id="BPVZ01000055">
    <property type="protein sequence ID" value="GKV20513.1"/>
    <property type="molecule type" value="Genomic_DNA"/>
</dbReference>
<dbReference type="InterPro" id="IPR016162">
    <property type="entry name" value="Ald_DH_N"/>
</dbReference>
<sequence>MAFWWTLIVLAFAFAICRFLLMLIPPNVPSIDIDASDELDDGSQTQESGFIYIPPKGRTQQADRKVKCYEAATKNYLGCFPALTPAEVKDRVAQARRAQKVWAKSSFKQRRQFLRILLKYIIEHQKLICEISSRDTGKTMVDASLGEIMTTCEKITWLLSEGERWLKPEYRYLFPAFDYYFSFLV</sequence>
<keyword evidence="3" id="KW-1185">Reference proteome</keyword>
<dbReference type="Pfam" id="PF00171">
    <property type="entry name" value="Aldedh"/>
    <property type="match status" value="1"/>
</dbReference>
<evidence type="ECO:0000313" key="2">
    <source>
        <dbReference type="EMBL" id="GKV20513.1"/>
    </source>
</evidence>
<dbReference type="Gene3D" id="3.40.605.10">
    <property type="entry name" value="Aldehyde Dehydrogenase, Chain A, domain 1"/>
    <property type="match status" value="1"/>
</dbReference>
<name>A0AAV5K0Q6_9ROSI</name>
<evidence type="ECO:0000313" key="3">
    <source>
        <dbReference type="Proteomes" id="UP001054252"/>
    </source>
</evidence>
<dbReference type="PANTHER" id="PTHR11699">
    <property type="entry name" value="ALDEHYDE DEHYDROGENASE-RELATED"/>
    <property type="match status" value="1"/>
</dbReference>
<reference evidence="2 3" key="1">
    <citation type="journal article" date="2021" name="Commun. Biol.">
        <title>The genome of Shorea leprosula (Dipterocarpaceae) highlights the ecological relevance of drought in aseasonal tropical rainforests.</title>
        <authorList>
            <person name="Ng K.K.S."/>
            <person name="Kobayashi M.J."/>
            <person name="Fawcett J.A."/>
            <person name="Hatakeyama M."/>
            <person name="Paape T."/>
            <person name="Ng C.H."/>
            <person name="Ang C.C."/>
            <person name="Tnah L.H."/>
            <person name="Lee C.T."/>
            <person name="Nishiyama T."/>
            <person name="Sese J."/>
            <person name="O'Brien M.J."/>
            <person name="Copetti D."/>
            <person name="Mohd Noor M.I."/>
            <person name="Ong R.C."/>
            <person name="Putra M."/>
            <person name="Sireger I.Z."/>
            <person name="Indrioko S."/>
            <person name="Kosugi Y."/>
            <person name="Izuno A."/>
            <person name="Isagi Y."/>
            <person name="Lee S.L."/>
            <person name="Shimizu K.K."/>
        </authorList>
    </citation>
    <scope>NUCLEOTIDE SEQUENCE [LARGE SCALE GENOMIC DNA]</scope>
    <source>
        <strain evidence="2">214</strain>
    </source>
</reference>
<dbReference type="SUPFAM" id="SSF53720">
    <property type="entry name" value="ALDH-like"/>
    <property type="match status" value="1"/>
</dbReference>
<dbReference type="Proteomes" id="UP001054252">
    <property type="component" value="Unassembled WGS sequence"/>
</dbReference>
<evidence type="ECO:0000259" key="1">
    <source>
        <dbReference type="Pfam" id="PF00171"/>
    </source>
</evidence>
<protein>
    <recommendedName>
        <fullName evidence="1">Aldehyde dehydrogenase domain-containing protein</fullName>
    </recommendedName>
</protein>
<dbReference type="InterPro" id="IPR015590">
    <property type="entry name" value="Aldehyde_DH_dom"/>
</dbReference>
<gene>
    <name evidence="2" type="ORF">SLEP1_g30629</name>
</gene>
<organism evidence="2 3">
    <name type="scientific">Rubroshorea leprosula</name>
    <dbReference type="NCBI Taxonomy" id="152421"/>
    <lineage>
        <taxon>Eukaryota</taxon>
        <taxon>Viridiplantae</taxon>
        <taxon>Streptophyta</taxon>
        <taxon>Embryophyta</taxon>
        <taxon>Tracheophyta</taxon>
        <taxon>Spermatophyta</taxon>
        <taxon>Magnoliopsida</taxon>
        <taxon>eudicotyledons</taxon>
        <taxon>Gunneridae</taxon>
        <taxon>Pentapetalae</taxon>
        <taxon>rosids</taxon>
        <taxon>malvids</taxon>
        <taxon>Malvales</taxon>
        <taxon>Dipterocarpaceae</taxon>
        <taxon>Rubroshorea</taxon>
    </lineage>
</organism>
<accession>A0AAV5K0Q6</accession>
<proteinExistence type="predicted"/>
<dbReference type="AlphaFoldDB" id="A0AAV5K0Q6"/>